<dbReference type="Proteomes" id="UP000535937">
    <property type="component" value="Unassembled WGS sequence"/>
</dbReference>
<gene>
    <name evidence="1" type="ORF">FHS09_002230</name>
</gene>
<dbReference type="RefSeq" id="WP_183459740.1">
    <property type="nucleotide sequence ID" value="NZ_JACHWZ010000009.1"/>
</dbReference>
<accession>A0A7W4WBV5</accession>
<comment type="caution">
    <text evidence="1">The sequence shown here is derived from an EMBL/GenBank/DDBJ whole genome shotgun (WGS) entry which is preliminary data.</text>
</comment>
<protein>
    <submittedName>
        <fullName evidence="1">Uncharacterized protein</fullName>
    </submittedName>
</protein>
<evidence type="ECO:0000313" key="1">
    <source>
        <dbReference type="EMBL" id="MBB3061397.1"/>
    </source>
</evidence>
<sequence length="122" mass="13562">MVEIDELLATMRGVIENARRLSMGLCDFITAESLSIADVMSDWFDQCPSKDRPISEQAIARFVEQRQTATRIKASRLFSGIELAILDDWQALEIKALTFSLNALLKAPLRIPANVNTHSGAL</sequence>
<name>A0A7W4WBV5_9GAMM</name>
<reference evidence="1 2" key="1">
    <citation type="submission" date="2020-08" db="EMBL/GenBank/DDBJ databases">
        <title>Genomic Encyclopedia of Type Strains, Phase III (KMG-III): the genomes of soil and plant-associated and newly described type strains.</title>
        <authorList>
            <person name="Whitman W."/>
        </authorList>
    </citation>
    <scope>NUCLEOTIDE SEQUENCE [LARGE SCALE GENOMIC DNA]</scope>
    <source>
        <strain evidence="1 2">CECT 8799</strain>
    </source>
</reference>
<keyword evidence="2" id="KW-1185">Reference proteome</keyword>
<dbReference type="AlphaFoldDB" id="A0A7W4WBV5"/>
<organism evidence="1 2">
    <name type="scientific">Microbulbifer rhizosphaerae</name>
    <dbReference type="NCBI Taxonomy" id="1562603"/>
    <lineage>
        <taxon>Bacteria</taxon>
        <taxon>Pseudomonadati</taxon>
        <taxon>Pseudomonadota</taxon>
        <taxon>Gammaproteobacteria</taxon>
        <taxon>Cellvibrionales</taxon>
        <taxon>Microbulbiferaceae</taxon>
        <taxon>Microbulbifer</taxon>
    </lineage>
</organism>
<dbReference type="EMBL" id="JACHWZ010000009">
    <property type="protein sequence ID" value="MBB3061397.1"/>
    <property type="molecule type" value="Genomic_DNA"/>
</dbReference>
<evidence type="ECO:0000313" key="2">
    <source>
        <dbReference type="Proteomes" id="UP000535937"/>
    </source>
</evidence>
<proteinExistence type="predicted"/>